<gene>
    <name evidence="1" type="ORF">RUA4292_03144</name>
</gene>
<evidence type="ECO:0000313" key="1">
    <source>
        <dbReference type="EMBL" id="CUH48953.1"/>
    </source>
</evidence>
<name>A0A0P1EZP9_9RHOB</name>
<dbReference type="GeneID" id="69258341"/>
<protein>
    <submittedName>
        <fullName evidence="1">Uncharacterized protein</fullName>
    </submittedName>
</protein>
<accession>A0A0P1EZP9</accession>
<dbReference type="Proteomes" id="UP000050783">
    <property type="component" value="Unassembled WGS sequence"/>
</dbReference>
<sequence>MKIYDFSETLTRDIQITQTKAFIFKARQMIAKHAGHPTTYETTGDEDHRIICHGVCLQLPLDCRSSKHVFELWKVEYDQRS</sequence>
<dbReference type="AlphaFoldDB" id="A0A0P1EZP9"/>
<proteinExistence type="predicted"/>
<reference evidence="1 2" key="1">
    <citation type="submission" date="2015-09" db="EMBL/GenBank/DDBJ databases">
        <authorList>
            <consortium name="Swine Surveillance"/>
        </authorList>
    </citation>
    <scope>NUCLEOTIDE SEQUENCE [LARGE SCALE GENOMIC DNA]</scope>
    <source>
        <strain evidence="1 2">CECT 4292</strain>
    </source>
</reference>
<dbReference type="EMBL" id="CYPU01000049">
    <property type="protein sequence ID" value="CUH48953.1"/>
    <property type="molecule type" value="Genomic_DNA"/>
</dbReference>
<evidence type="ECO:0000313" key="2">
    <source>
        <dbReference type="Proteomes" id="UP000050783"/>
    </source>
</evidence>
<dbReference type="RefSeq" id="WP_058278430.1">
    <property type="nucleotide sequence ID" value="NZ_CYPU01000049.1"/>
</dbReference>
<organism evidence="1 2">
    <name type="scientific">Ruegeria atlantica</name>
    <dbReference type="NCBI Taxonomy" id="81569"/>
    <lineage>
        <taxon>Bacteria</taxon>
        <taxon>Pseudomonadati</taxon>
        <taxon>Pseudomonadota</taxon>
        <taxon>Alphaproteobacteria</taxon>
        <taxon>Rhodobacterales</taxon>
        <taxon>Roseobacteraceae</taxon>
        <taxon>Ruegeria</taxon>
    </lineage>
</organism>